<dbReference type="RefSeq" id="WP_168105039.1">
    <property type="nucleotide sequence ID" value="NZ_CP051215.1"/>
</dbReference>
<name>A0A846U219_9MOLU</name>
<protein>
    <submittedName>
        <fullName evidence="1">Uncharacterized protein</fullName>
    </submittedName>
</protein>
<evidence type="ECO:0000313" key="1">
    <source>
        <dbReference type="EMBL" id="NKE38559.1"/>
    </source>
</evidence>
<comment type="caution">
    <text evidence="1">The sequence shown here is derived from an EMBL/GenBank/DDBJ whole genome shotgun (WGS) entry which is preliminary data.</text>
</comment>
<dbReference type="AlphaFoldDB" id="A0A846U219"/>
<sequence>MKNLLITLSTLSLLATPIITLESAVNTSTQQENLKTEVNNLIKDFNITSFQNYVGELTQETDVFDSGSNDYEYYFGYHVISFSHDVTRRISDNVLAGAGAVASIIGSILSVAAPIAAAIAAILVVQWLAWDVSGHDKGSGVTIKLIGFGIPQYIVDVSSQ</sequence>
<dbReference type="Proteomes" id="UP000584587">
    <property type="component" value="Unassembled WGS sequence"/>
</dbReference>
<reference evidence="1 2" key="1">
    <citation type="submission" date="2020-04" db="EMBL/GenBank/DDBJ databases">
        <title>Complete genome sequence of Spiroplasma platyhelix ATCC 51748, an insect isolate.</title>
        <authorList>
            <person name="Green E.A."/>
            <person name="Klassen J.L."/>
        </authorList>
    </citation>
    <scope>NUCLEOTIDE SEQUENCE [LARGE SCALE GENOMIC DNA]</scope>
    <source>
        <strain evidence="1 2">PALS-1</strain>
    </source>
</reference>
<evidence type="ECO:0000313" key="2">
    <source>
        <dbReference type="Proteomes" id="UP000584587"/>
    </source>
</evidence>
<dbReference type="EMBL" id="JAAVVK010000002">
    <property type="protein sequence ID" value="NKE38559.1"/>
    <property type="molecule type" value="Genomic_DNA"/>
</dbReference>
<proteinExistence type="predicted"/>
<keyword evidence="2" id="KW-1185">Reference proteome</keyword>
<organism evidence="1 2">
    <name type="scientific">Spiroplasma platyhelix PALS-1</name>
    <dbReference type="NCBI Taxonomy" id="1276218"/>
    <lineage>
        <taxon>Bacteria</taxon>
        <taxon>Bacillati</taxon>
        <taxon>Mycoplasmatota</taxon>
        <taxon>Mollicutes</taxon>
        <taxon>Entomoplasmatales</taxon>
        <taxon>Spiroplasmataceae</taxon>
        <taxon>Spiroplasma</taxon>
    </lineage>
</organism>
<gene>
    <name evidence="1" type="ORF">HER12_02170</name>
</gene>
<accession>A0A846U219</accession>